<organism evidence="1 2">
    <name type="scientific">Pythium oligandrum</name>
    <name type="common">Mycoparasitic fungus</name>
    <dbReference type="NCBI Taxonomy" id="41045"/>
    <lineage>
        <taxon>Eukaryota</taxon>
        <taxon>Sar</taxon>
        <taxon>Stramenopiles</taxon>
        <taxon>Oomycota</taxon>
        <taxon>Peronosporomycetes</taxon>
        <taxon>Pythiales</taxon>
        <taxon>Pythiaceae</taxon>
        <taxon>Pythium</taxon>
    </lineage>
</organism>
<dbReference type="Proteomes" id="UP000794436">
    <property type="component" value="Unassembled WGS sequence"/>
</dbReference>
<comment type="caution">
    <text evidence="1">The sequence shown here is derived from an EMBL/GenBank/DDBJ whole genome shotgun (WGS) entry which is preliminary data.</text>
</comment>
<dbReference type="OrthoDB" id="127076at2759"/>
<name>A0A8K1C4J8_PYTOL</name>
<dbReference type="AlphaFoldDB" id="A0A8K1C4J8"/>
<sequence>MASPPTSPTVCRPQHLDRERLRRVLASSEFASVGYHEAVVIVDGGSTGFKLLAVTADAVLLFPLGKFHEVPTRLPWTQILRVERVSPTQRKLRGIMIYQNSELFQIVVENTEKKAKSDERLYYVATFEPLSKAFFYVSRGVNVHFQRAIFHTETTPLNVTTADAELALQLESLLEDVVKTQDAMERSHLFTELASAVACQPILQRLCFQDQSRLPSLHGGSNTMGLIDFLVNEVTCARYDGFTKVKLLEASLEYELSLLHLLANLLFGGIFIIERLPCFRRVPLETWKAALTRVFSISTDLKSERSRVLVEEILEMQAAVLLEVLAAQEEASILIDPNYLHHHTTISKLIALHNDRTWVGKLFKRACISLSRAPKELPTTPSHGSLWSISLWRIVTLLLALLEESDGHLALWLASARQDYLK</sequence>
<reference evidence="1" key="1">
    <citation type="submission" date="2019-03" db="EMBL/GenBank/DDBJ databases">
        <title>Long read genome sequence of the mycoparasitic Pythium oligandrum ATCC 38472 isolated from sugarbeet rhizosphere.</title>
        <authorList>
            <person name="Gaulin E."/>
        </authorList>
    </citation>
    <scope>NUCLEOTIDE SEQUENCE</scope>
    <source>
        <strain evidence="1">ATCC 38472_TT</strain>
    </source>
</reference>
<proteinExistence type="predicted"/>
<accession>A0A8K1C4J8</accession>
<dbReference type="EMBL" id="SPLM01000145">
    <property type="protein sequence ID" value="TMW56329.1"/>
    <property type="molecule type" value="Genomic_DNA"/>
</dbReference>
<protein>
    <submittedName>
        <fullName evidence="1">Uncharacterized protein</fullName>
    </submittedName>
</protein>
<keyword evidence="2" id="KW-1185">Reference proteome</keyword>
<gene>
    <name evidence="1" type="ORF">Poli38472_006339</name>
</gene>
<evidence type="ECO:0000313" key="1">
    <source>
        <dbReference type="EMBL" id="TMW56329.1"/>
    </source>
</evidence>
<evidence type="ECO:0000313" key="2">
    <source>
        <dbReference type="Proteomes" id="UP000794436"/>
    </source>
</evidence>